<dbReference type="AlphaFoldDB" id="A0A1V6N523"/>
<dbReference type="InterPro" id="IPR002829">
    <property type="entry name" value="DUF116"/>
</dbReference>
<name>A0A1V6N523_METAZ</name>
<dbReference type="EMBL" id="JXMW01000002">
    <property type="protein sequence ID" value="OQD59566.1"/>
    <property type="molecule type" value="Genomic_DNA"/>
</dbReference>
<dbReference type="Proteomes" id="UP000191661">
    <property type="component" value="Unassembled WGS sequence"/>
</dbReference>
<accession>A0A1V6N523</accession>
<evidence type="ECO:0000313" key="3">
    <source>
        <dbReference type="Proteomes" id="UP000191661"/>
    </source>
</evidence>
<keyword evidence="3" id="KW-1185">Reference proteome</keyword>
<evidence type="ECO:0000313" key="2">
    <source>
        <dbReference type="EMBL" id="OQD59566.1"/>
    </source>
</evidence>
<evidence type="ECO:0008006" key="4">
    <source>
        <dbReference type="Google" id="ProtNLM"/>
    </source>
</evidence>
<organism evidence="2 3">
    <name type="scientific">Methanobrevibacter arboriphilus JCM 13429 = DSM 1125</name>
    <dbReference type="NCBI Taxonomy" id="1300164"/>
    <lineage>
        <taxon>Archaea</taxon>
        <taxon>Methanobacteriati</taxon>
        <taxon>Methanobacteriota</taxon>
        <taxon>Methanomada group</taxon>
        <taxon>Methanobacteria</taxon>
        <taxon>Methanobacteriales</taxon>
        <taxon>Methanobacteriaceae</taxon>
        <taxon>Methanobrevibacter</taxon>
    </lineage>
</organism>
<feature type="region of interest" description="Disordered" evidence="1">
    <location>
        <begin position="199"/>
        <end position="226"/>
    </location>
</feature>
<dbReference type="Pfam" id="PF01976">
    <property type="entry name" value="DUF116"/>
    <property type="match status" value="1"/>
</dbReference>
<comment type="caution">
    <text evidence="2">The sequence shown here is derived from an EMBL/GenBank/DDBJ whole genome shotgun (WGS) entry which is preliminary data.</text>
</comment>
<reference evidence="2 3" key="1">
    <citation type="submission" date="2014-12" db="EMBL/GenBank/DDBJ databases">
        <title>Genome sequence of Methanobrevibacter arboriphilicus DH1, DSM1125.</title>
        <authorList>
            <person name="Poehlein A."/>
            <person name="Thauer R.K."/>
            <person name="Seedorf H."/>
            <person name="Daniel R."/>
        </authorList>
    </citation>
    <scope>NUCLEOTIDE SEQUENCE [LARGE SCALE GENOMIC DNA]</scope>
    <source>
        <strain evidence="2 3">DH1</strain>
    </source>
</reference>
<dbReference type="OrthoDB" id="74713at2157"/>
<gene>
    <name evidence="2" type="ORF">MBBAR_2c00140</name>
</gene>
<dbReference type="RefSeq" id="WP_143746095.1">
    <property type="nucleotide sequence ID" value="NZ_JXMW01000002.1"/>
</dbReference>
<dbReference type="PANTHER" id="PTHR43801">
    <property type="entry name" value="NUCLEOTIDE-BINDING PROTEIN-RELATED"/>
    <property type="match status" value="1"/>
</dbReference>
<dbReference type="PANTHER" id="PTHR43801:SF1">
    <property type="entry name" value="POLYPRENYL SYNTHETASE"/>
    <property type="match status" value="1"/>
</dbReference>
<protein>
    <recommendedName>
        <fullName evidence="4">DUF116 domain-containing protein</fullName>
    </recommendedName>
</protein>
<feature type="compositionally biased region" description="Low complexity" evidence="1">
    <location>
        <begin position="199"/>
        <end position="225"/>
    </location>
</feature>
<proteinExistence type="predicted"/>
<evidence type="ECO:0000256" key="1">
    <source>
        <dbReference type="SAM" id="MobiDB-lite"/>
    </source>
</evidence>
<sequence>MVSIFNNKNFSKLELANFDDNYFNDSFSNDKCFDDNHSDDSYSDDSFSDDNCFDNSYLSNNLNYNLNNITYNLNIENHLDYYQKIEEFTEIVLSKSTMFIEEIILDYKEFLTKNPVKNVYIGSFFEEYILELLYFGVLWKLYIKNALNLDPFYQKILAKLSNLRNKKELIGSSYKIQIDEIRGILATKFLFNNNCNNTNNNTNNNSNNNSNSNNGNNKYNNMDNNDNNKDSNEFDILGSIENNEINLINLKIDLLLKYLEATGDYKESLKHLNIWKEFFLNKDENTLKSYFKSIMSFVSFFEDYAKKELHIYTSNVENFKESYLEYHLNNEDIIFCGRSELEYHINLFGAEIMNKIFQKSFKNRKKRVLLLPTCMKILKPHECNAVEDKLGLRCIACNNNCNIGEITKNLNSNCNHEDNNCNDKIPVYIVSHSSSILSNLTNNDKINVSIIGVACINNLIEGGWKISSYGIPPQCVILDYVGCKKHWTPKDIQTTINFNKLQNIV</sequence>